<dbReference type="Gene3D" id="3.40.50.2300">
    <property type="match status" value="1"/>
</dbReference>
<organism evidence="7 8">
    <name type="scientific">Zeimonas arvi</name>
    <dbReference type="NCBI Taxonomy" id="2498847"/>
    <lineage>
        <taxon>Bacteria</taxon>
        <taxon>Pseudomonadati</taxon>
        <taxon>Pseudomonadota</taxon>
        <taxon>Betaproteobacteria</taxon>
        <taxon>Burkholderiales</taxon>
        <taxon>Burkholderiaceae</taxon>
        <taxon>Zeimonas</taxon>
    </lineage>
</organism>
<dbReference type="PROSITE" id="PS50110">
    <property type="entry name" value="RESPONSE_REGULATORY"/>
    <property type="match status" value="1"/>
</dbReference>
<dbReference type="Proteomes" id="UP000321548">
    <property type="component" value="Unassembled WGS sequence"/>
</dbReference>
<dbReference type="PANTHER" id="PTHR44591:SF3">
    <property type="entry name" value="RESPONSE REGULATORY DOMAIN-CONTAINING PROTEIN"/>
    <property type="match status" value="1"/>
</dbReference>
<dbReference type="SUPFAM" id="SSF52172">
    <property type="entry name" value="CheY-like"/>
    <property type="match status" value="1"/>
</dbReference>
<protein>
    <recommendedName>
        <fullName evidence="2">histidine kinase</fullName>
        <ecNumber evidence="2">2.7.13.3</ecNumber>
    </recommendedName>
</protein>
<proteinExistence type="predicted"/>
<dbReference type="CDD" id="cd00082">
    <property type="entry name" value="HisKA"/>
    <property type="match status" value="1"/>
</dbReference>
<evidence type="ECO:0000256" key="1">
    <source>
        <dbReference type="ARBA" id="ARBA00000085"/>
    </source>
</evidence>
<feature type="compositionally biased region" description="Low complexity" evidence="5">
    <location>
        <begin position="244"/>
        <end position="265"/>
    </location>
</feature>
<feature type="region of interest" description="Disordered" evidence="5">
    <location>
        <begin position="1"/>
        <end position="21"/>
    </location>
</feature>
<dbReference type="InterPro" id="IPR003661">
    <property type="entry name" value="HisK_dim/P_dom"/>
</dbReference>
<feature type="domain" description="Response regulatory" evidence="6">
    <location>
        <begin position="284"/>
        <end position="407"/>
    </location>
</feature>
<keyword evidence="8" id="KW-1185">Reference proteome</keyword>
<dbReference type="InterPro" id="IPR011006">
    <property type="entry name" value="CheY-like_superfamily"/>
</dbReference>
<comment type="catalytic activity">
    <reaction evidence="1">
        <text>ATP + protein L-histidine = ADP + protein N-phospho-L-histidine.</text>
        <dbReference type="EC" id="2.7.13.3"/>
    </reaction>
</comment>
<evidence type="ECO:0000256" key="4">
    <source>
        <dbReference type="PROSITE-ProRule" id="PRU00169"/>
    </source>
</evidence>
<evidence type="ECO:0000256" key="5">
    <source>
        <dbReference type="SAM" id="MobiDB-lite"/>
    </source>
</evidence>
<dbReference type="SMART" id="SM00448">
    <property type="entry name" value="REC"/>
    <property type="match status" value="1"/>
</dbReference>
<dbReference type="Gene3D" id="3.30.450.20">
    <property type="entry name" value="PAS domain"/>
    <property type="match status" value="1"/>
</dbReference>
<dbReference type="EMBL" id="VDUY01000006">
    <property type="protein sequence ID" value="TXL64219.1"/>
    <property type="molecule type" value="Genomic_DNA"/>
</dbReference>
<feature type="compositionally biased region" description="Low complexity" evidence="5">
    <location>
        <begin position="12"/>
        <end position="21"/>
    </location>
</feature>
<evidence type="ECO:0000259" key="6">
    <source>
        <dbReference type="PROSITE" id="PS50110"/>
    </source>
</evidence>
<dbReference type="InterPro" id="IPR050595">
    <property type="entry name" value="Bact_response_regulator"/>
</dbReference>
<gene>
    <name evidence="7" type="ORF">FHP08_14875</name>
</gene>
<reference evidence="7 8" key="1">
    <citation type="submission" date="2019-06" db="EMBL/GenBank/DDBJ databases">
        <title>Quisquiliibacterium sp. nov., isolated from a maize field.</title>
        <authorList>
            <person name="Lin S.-Y."/>
            <person name="Tsai C.-F."/>
            <person name="Young C.-C."/>
        </authorList>
    </citation>
    <scope>NUCLEOTIDE SEQUENCE [LARGE SCALE GENOMIC DNA]</scope>
    <source>
        <strain evidence="7 8">CC-CFT501</strain>
    </source>
</reference>
<feature type="modified residue" description="4-aspartylphosphate" evidence="4">
    <location>
        <position position="337"/>
    </location>
</feature>
<dbReference type="InterPro" id="IPR036097">
    <property type="entry name" value="HisK_dim/P_sf"/>
</dbReference>
<sequence length="409" mass="43708">MAGRTTSPQPGRRASTRTWSSRWTRDGSWRCSARPAGRQRTRARRLLPPGARLADRKLRPMSSTARSAVVLYDSQLRITGMNRAASRLLGGPEWIGRPLPDCLAAAGAQAANSQAGRLPDLAEHARAGMSFMLGIGTRAWRAEVSSLDTGPASEPGAPLTAPGALVLREAGDVDDYRDLALETLDPRSAIAHDLRTPLNAMAGWLHLLSSPQPRPPEATARAIEGLRRAVEQQRKLIEERLDRPAPAAAGDAPAARPDGAKARPGGAKGGDADGAPETGLRGCFVLAVDDHAELLDMLSEVLAADGASVVTTESVDQALAIYPRWAAGGGERLLVSDLAMPGRDGFSLIREIRALERAQGLPRLPAVALSAHGMADVRRRAILNGFDLFVDKPIDPPAMLERLRRLLDR</sequence>
<accession>A0A5C8NSB1</accession>
<keyword evidence="3 4" id="KW-0597">Phosphoprotein</keyword>
<dbReference type="SMART" id="SM00388">
    <property type="entry name" value="HisKA"/>
    <property type="match status" value="1"/>
</dbReference>
<evidence type="ECO:0000313" key="7">
    <source>
        <dbReference type="EMBL" id="TXL64219.1"/>
    </source>
</evidence>
<name>A0A5C8NSB1_9BURK</name>
<evidence type="ECO:0000256" key="3">
    <source>
        <dbReference type="ARBA" id="ARBA00022553"/>
    </source>
</evidence>
<dbReference type="OrthoDB" id="9796305at2"/>
<dbReference type="AlphaFoldDB" id="A0A5C8NSB1"/>
<dbReference type="GO" id="GO:0000155">
    <property type="term" value="F:phosphorelay sensor kinase activity"/>
    <property type="evidence" value="ECO:0007669"/>
    <property type="project" value="InterPro"/>
</dbReference>
<dbReference type="InterPro" id="IPR001789">
    <property type="entry name" value="Sig_transdc_resp-reg_receiver"/>
</dbReference>
<dbReference type="Gene3D" id="1.10.287.130">
    <property type="match status" value="1"/>
</dbReference>
<dbReference type="Pfam" id="PF00072">
    <property type="entry name" value="Response_reg"/>
    <property type="match status" value="1"/>
</dbReference>
<comment type="caution">
    <text evidence="7">The sequence shown here is derived from an EMBL/GenBank/DDBJ whole genome shotgun (WGS) entry which is preliminary data.</text>
</comment>
<feature type="region of interest" description="Disordered" evidence="5">
    <location>
        <begin position="239"/>
        <end position="274"/>
    </location>
</feature>
<evidence type="ECO:0000313" key="8">
    <source>
        <dbReference type="Proteomes" id="UP000321548"/>
    </source>
</evidence>
<evidence type="ECO:0000256" key="2">
    <source>
        <dbReference type="ARBA" id="ARBA00012438"/>
    </source>
</evidence>
<dbReference type="SUPFAM" id="SSF47384">
    <property type="entry name" value="Homodimeric domain of signal transducing histidine kinase"/>
    <property type="match status" value="1"/>
</dbReference>
<dbReference type="PANTHER" id="PTHR44591">
    <property type="entry name" value="STRESS RESPONSE REGULATOR PROTEIN 1"/>
    <property type="match status" value="1"/>
</dbReference>
<dbReference type="EC" id="2.7.13.3" evidence="2"/>
<dbReference type="Pfam" id="PF00512">
    <property type="entry name" value="HisKA"/>
    <property type="match status" value="1"/>
</dbReference>